<organism evidence="9 11">
    <name type="scientific">Draconibacterium orientale</name>
    <dbReference type="NCBI Taxonomy" id="1168034"/>
    <lineage>
        <taxon>Bacteria</taxon>
        <taxon>Pseudomonadati</taxon>
        <taxon>Bacteroidota</taxon>
        <taxon>Bacteroidia</taxon>
        <taxon>Marinilabiliales</taxon>
        <taxon>Prolixibacteraceae</taxon>
        <taxon>Draconibacterium</taxon>
    </lineage>
</organism>
<dbReference type="AlphaFoldDB" id="X5DCT9"/>
<feature type="domain" description="RagB/SusD" evidence="6">
    <location>
        <begin position="313"/>
        <end position="557"/>
    </location>
</feature>
<dbReference type="RefSeq" id="WP_038554978.1">
    <property type="nucleotide sequence ID" value="NZ_FOHT01000046.1"/>
</dbReference>
<evidence type="ECO:0000256" key="1">
    <source>
        <dbReference type="ARBA" id="ARBA00004442"/>
    </source>
</evidence>
<evidence type="ECO:0000256" key="4">
    <source>
        <dbReference type="ARBA" id="ARBA00023136"/>
    </source>
</evidence>
<comment type="similarity">
    <text evidence="2">Belongs to the SusD family.</text>
</comment>
<proteinExistence type="inferred from homology"/>
<dbReference type="HOGENOM" id="CLU_015553_1_3_10"/>
<dbReference type="Gene3D" id="1.25.40.390">
    <property type="match status" value="1"/>
</dbReference>
<dbReference type="Proteomes" id="UP000181981">
    <property type="component" value="Unassembled WGS sequence"/>
</dbReference>
<dbReference type="SUPFAM" id="SSF48452">
    <property type="entry name" value="TPR-like"/>
    <property type="match status" value="1"/>
</dbReference>
<dbReference type="STRING" id="1168034.FH5T_02030"/>
<feature type="domain" description="SusD-like N-terminal" evidence="7">
    <location>
        <begin position="88"/>
        <end position="219"/>
    </location>
</feature>
<evidence type="ECO:0000313" key="8">
    <source>
        <dbReference type="EMBL" id="AHW58764.1"/>
    </source>
</evidence>
<reference evidence="9 11" key="2">
    <citation type="submission" date="2016-10" db="EMBL/GenBank/DDBJ databases">
        <authorList>
            <person name="de Groot N.N."/>
        </authorList>
    </citation>
    <scope>NUCLEOTIDE SEQUENCE [LARGE SCALE GENOMIC DNA]</scope>
    <source>
        <strain evidence="9 11">DSM 25947</strain>
    </source>
</reference>
<evidence type="ECO:0000259" key="6">
    <source>
        <dbReference type="Pfam" id="PF07980"/>
    </source>
</evidence>
<dbReference type="EMBL" id="FOHT01000046">
    <property type="protein sequence ID" value="SEU10998.1"/>
    <property type="molecule type" value="Genomic_DNA"/>
</dbReference>
<dbReference type="Proteomes" id="UP000023772">
    <property type="component" value="Chromosome"/>
</dbReference>
<dbReference type="eggNOG" id="COG0561">
    <property type="taxonomic scope" value="Bacteria"/>
</dbReference>
<sequence>MKRINILSKILSIALVVLGLLSCEEFLDRPTIDNYNVDNFYQTDEQCFQAVNPIYNSPWYDFQRGFFKIGEVLSGNFYWGASPYMTFTINSTDQDLVNMSASLWAVNAYCNGTLENIDLKAGPEVSEQTKLTVKGEALVWKAMAYFYLVRIFGEVPIVHSNSAEISEGDYNSKYKATIPNIYDYIIMTLEQAIEWLPEKNETGRIDRYSAYGLLSKVYLTKSGYGLDGSRNADELQKAAQYALKVIDNSGRDLLPVYSDVFRLESNDSQESLLAWKWKASRDPWTQNNSLQSDLALPKFSEFADTWGGYNGPSVDLQDAFNENALSLNRENTDRRRKATMMMYSDNYDYFWADKGGFDWADFCLNELNEIQSPTGANCVKHLVGNNNDHVLGIGYGMQGMATSLSTHLLRLSDVYLIYAEAVLGNDASSSDAKALEVFNKVRARAYGIDYAEFVGTSLAATSLSFDKIWKERRLELACEGDRWYDYVRLHYYKPQEAIAELKAQRRSSYTGLFSFYESGTLDTDVTYYDKNPVIPNITDDSFTLPFPDTDLTMNKHLMEPAVEHNISEYSY</sequence>
<dbReference type="InterPro" id="IPR012944">
    <property type="entry name" value="SusD_RagB_dom"/>
</dbReference>
<dbReference type="InterPro" id="IPR011990">
    <property type="entry name" value="TPR-like_helical_dom_sf"/>
</dbReference>
<keyword evidence="3" id="KW-0732">Signal</keyword>
<evidence type="ECO:0000313" key="9">
    <source>
        <dbReference type="EMBL" id="SEU10998.1"/>
    </source>
</evidence>
<dbReference type="Pfam" id="PF14322">
    <property type="entry name" value="SusD-like_3"/>
    <property type="match status" value="1"/>
</dbReference>
<dbReference type="GO" id="GO:0009279">
    <property type="term" value="C:cell outer membrane"/>
    <property type="evidence" value="ECO:0007669"/>
    <property type="project" value="UniProtKB-SubCell"/>
</dbReference>
<keyword evidence="5" id="KW-0998">Cell outer membrane</keyword>
<keyword evidence="10" id="KW-1185">Reference proteome</keyword>
<evidence type="ECO:0000256" key="3">
    <source>
        <dbReference type="ARBA" id="ARBA00022729"/>
    </source>
</evidence>
<evidence type="ECO:0000313" key="10">
    <source>
        <dbReference type="Proteomes" id="UP000023772"/>
    </source>
</evidence>
<dbReference type="PROSITE" id="PS51257">
    <property type="entry name" value="PROKAR_LIPOPROTEIN"/>
    <property type="match status" value="1"/>
</dbReference>
<name>X5DCT9_9BACT</name>
<dbReference type="OrthoDB" id="5694214at2"/>
<evidence type="ECO:0000256" key="2">
    <source>
        <dbReference type="ARBA" id="ARBA00006275"/>
    </source>
</evidence>
<comment type="subcellular location">
    <subcellularLocation>
        <location evidence="1">Cell outer membrane</location>
    </subcellularLocation>
</comment>
<evidence type="ECO:0000313" key="11">
    <source>
        <dbReference type="Proteomes" id="UP000181981"/>
    </source>
</evidence>
<accession>X5DCT9</accession>
<evidence type="ECO:0000256" key="5">
    <source>
        <dbReference type="ARBA" id="ARBA00023237"/>
    </source>
</evidence>
<dbReference type="InterPro" id="IPR033985">
    <property type="entry name" value="SusD-like_N"/>
</dbReference>
<dbReference type="KEGG" id="dori:FH5T_02030"/>
<evidence type="ECO:0000259" key="7">
    <source>
        <dbReference type="Pfam" id="PF14322"/>
    </source>
</evidence>
<dbReference type="Pfam" id="PF07980">
    <property type="entry name" value="SusD_RagB"/>
    <property type="match status" value="1"/>
</dbReference>
<reference evidence="8 10" key="1">
    <citation type="submission" date="2014-03" db="EMBL/GenBank/DDBJ databases">
        <title>Complete genome sequence of a deeply braunched marine Bacteroidia bacterium Draconibacterium orientale type strain FH5T.</title>
        <authorList>
            <person name="Li X."/>
            <person name="Wang X."/>
            <person name="Xie Z."/>
            <person name="Du Z."/>
            <person name="Chen G."/>
        </authorList>
    </citation>
    <scope>NUCLEOTIDE SEQUENCE [LARGE SCALE GENOMIC DNA]</scope>
    <source>
        <strain evidence="8 10">FH5</strain>
    </source>
</reference>
<dbReference type="EMBL" id="CP007451">
    <property type="protein sequence ID" value="AHW58764.1"/>
    <property type="molecule type" value="Genomic_DNA"/>
</dbReference>
<gene>
    <name evidence="8" type="ORF">FH5T_02030</name>
    <name evidence="9" type="ORF">SAMN05444285_14618</name>
</gene>
<keyword evidence="4" id="KW-0472">Membrane</keyword>
<protein>
    <submittedName>
        <fullName evidence="8">Glycan metabolism protein</fullName>
    </submittedName>
    <submittedName>
        <fullName evidence="9">Starch-binding associating with outer membrane</fullName>
    </submittedName>
</protein>